<evidence type="ECO:0008006" key="3">
    <source>
        <dbReference type="Google" id="ProtNLM"/>
    </source>
</evidence>
<reference evidence="1 2" key="1">
    <citation type="journal article" date="2014" name="Nature">
        <title>Sequential evolution of bacterial morphology by co-option of a developmental regulator.</title>
        <authorList>
            <person name="Jiang C."/>
            <person name="Brown P.J."/>
            <person name="Ducret A."/>
            <person name="Brun Y.V."/>
        </authorList>
    </citation>
    <scope>NUCLEOTIDE SEQUENCE [LARGE SCALE GENOMIC DNA]</scope>
    <source>
        <strain evidence="1 2">DSM 16100</strain>
    </source>
</reference>
<evidence type="ECO:0000313" key="2">
    <source>
        <dbReference type="Proteomes" id="UP000017837"/>
    </source>
</evidence>
<keyword evidence="2" id="KW-1185">Reference proteome</keyword>
<organism evidence="1 2">
    <name type="scientific">Asticcacaulis benevestitus DSM 16100 = ATCC BAA-896</name>
    <dbReference type="NCBI Taxonomy" id="1121022"/>
    <lineage>
        <taxon>Bacteria</taxon>
        <taxon>Pseudomonadati</taxon>
        <taxon>Pseudomonadota</taxon>
        <taxon>Alphaproteobacteria</taxon>
        <taxon>Caulobacterales</taxon>
        <taxon>Caulobacteraceae</taxon>
        <taxon>Asticcacaulis</taxon>
    </lineage>
</organism>
<dbReference type="EMBL" id="AWGB01000027">
    <property type="protein sequence ID" value="ESQ89975.1"/>
    <property type="molecule type" value="Genomic_DNA"/>
</dbReference>
<protein>
    <recommendedName>
        <fullName evidence="3">Apea-like HEPN domain-containing protein</fullName>
    </recommendedName>
</protein>
<name>V4PWL7_9CAUL</name>
<comment type="caution">
    <text evidence="1">The sequence shown here is derived from an EMBL/GenBank/DDBJ whole genome shotgun (WGS) entry which is preliminary data.</text>
</comment>
<gene>
    <name evidence="1" type="ORF">ABENE_13295</name>
</gene>
<sequence length="396" mass="44382">MPITVRCFLTNLKNDIVTGAIDADELVECMLGYFGYGGFVDEKTAFFGRKQGDFALKVSCTNAGAVLKIEPGPQFDRGDLKPIREKIKSEITSAGGTKVASGILFSRGKTNGYFRYRDEFQLIPSIGPQLPYGGEQNPSILEVSYESSTNLGFSFNRQMRKLYATELSLVVLLPTVVNLQAPNVTSGWVNDFEKPGFTDYRQIGYVHPRAQLDSFSDLSSYSPIPTVGNEEFYSDDVAHHSEFRIPDTLASDLDKISRLSQDDRNKFLHAAYWLKVAGLNCPPANSQAFVALVSSVEALIGKPKRTGHCDTCDRPVDEGNFALFSSFIDKYYLTGNVSAKRKKEFYNLRSDLAHGYVFRRDISPWGLKLRGSDEEAKFYRLHDLVRKLVLGWLKHI</sequence>
<evidence type="ECO:0000313" key="1">
    <source>
        <dbReference type="EMBL" id="ESQ89975.1"/>
    </source>
</evidence>
<proteinExistence type="predicted"/>
<dbReference type="Proteomes" id="UP000017837">
    <property type="component" value="Unassembled WGS sequence"/>
</dbReference>
<dbReference type="AlphaFoldDB" id="V4PWL7"/>
<dbReference type="PATRIC" id="fig|1121022.4.peg.2702"/>
<accession>V4PWL7</accession>
<dbReference type="STRING" id="1121022.GCA_000376105_04136"/>